<evidence type="ECO:0000313" key="1">
    <source>
        <dbReference type="EMBL" id="GGD07785.1"/>
    </source>
</evidence>
<comment type="caution">
    <text evidence="1">The sequence shown here is derived from an EMBL/GenBank/DDBJ whole genome shotgun (WGS) entry which is preliminary data.</text>
</comment>
<protein>
    <recommendedName>
        <fullName evidence="3">DUF1853 family protein</fullName>
    </recommendedName>
</protein>
<proteinExistence type="predicted"/>
<organism evidence="1 2">
    <name type="scientific">Halopseudomonas salina</name>
    <dbReference type="NCBI Taxonomy" id="1323744"/>
    <lineage>
        <taxon>Bacteria</taxon>
        <taxon>Pseudomonadati</taxon>
        <taxon>Pseudomonadota</taxon>
        <taxon>Gammaproteobacteria</taxon>
        <taxon>Pseudomonadales</taxon>
        <taxon>Pseudomonadaceae</taxon>
        <taxon>Halopseudomonas</taxon>
    </lineage>
</organism>
<dbReference type="RefSeq" id="WP_150278753.1">
    <property type="nucleotide sequence ID" value="NZ_BMFF01000006.1"/>
</dbReference>
<dbReference type="Proteomes" id="UP000638188">
    <property type="component" value="Unassembled WGS sequence"/>
</dbReference>
<dbReference type="Pfam" id="PF08907">
    <property type="entry name" value="DUF1853"/>
    <property type="match status" value="1"/>
</dbReference>
<reference evidence="2" key="1">
    <citation type="journal article" date="2019" name="Int. J. Syst. Evol. Microbiol.">
        <title>The Global Catalogue of Microorganisms (GCM) 10K type strain sequencing project: providing services to taxonomists for standard genome sequencing and annotation.</title>
        <authorList>
            <consortium name="The Broad Institute Genomics Platform"/>
            <consortium name="The Broad Institute Genome Sequencing Center for Infectious Disease"/>
            <person name="Wu L."/>
            <person name="Ma J."/>
        </authorList>
    </citation>
    <scope>NUCLEOTIDE SEQUENCE [LARGE SCALE GENOMIC DNA]</scope>
    <source>
        <strain evidence="2">CGMCC 1.12482</strain>
    </source>
</reference>
<evidence type="ECO:0008006" key="3">
    <source>
        <dbReference type="Google" id="ProtNLM"/>
    </source>
</evidence>
<evidence type="ECO:0000313" key="2">
    <source>
        <dbReference type="Proteomes" id="UP000638188"/>
    </source>
</evidence>
<dbReference type="EMBL" id="BMFF01000006">
    <property type="protein sequence ID" value="GGD07785.1"/>
    <property type="molecule type" value="Genomic_DNA"/>
</dbReference>
<keyword evidence="2" id="KW-1185">Reference proteome</keyword>
<sequence>MKSDSYSPIDPTGFRIPAIRHLAWMCGAAQLTDSPLAFDLRAQLPAGTMQKLLSWEAMPDTAPAMLTQPAQPRLGYYFERLYACLLTDVLGWEVMARNLPIRNQERTLGELDFVVRNPATGAIEHHEIAIKFYLGYIPDLELNMDQVRWYGPNAVDRLDLKTARMLDHQSQRSLLPESVMALAELGIEPPVRSRVFMPGYLFYPLATDCAKAVSPPCHVPSDHQRGTWMYLDAVSSKDISRWVQLRKPHWLGPWLQSDEPDPAEAQAALEQIALTQTPRLFARMYWDETARLWQEAERCFVVPARWPD</sequence>
<accession>A0ABQ1PZA4</accession>
<gene>
    <name evidence="1" type="ORF">GCM10007418_28560</name>
</gene>
<name>A0ABQ1PZA4_9GAMM</name>
<dbReference type="InterPro" id="IPR015003">
    <property type="entry name" value="DUF1853"/>
</dbReference>